<name>A0AAU9IIY2_9CILI</name>
<keyword evidence="3" id="KW-1185">Reference proteome</keyword>
<keyword evidence="1" id="KW-1133">Transmembrane helix</keyword>
<proteinExistence type="predicted"/>
<evidence type="ECO:0000313" key="2">
    <source>
        <dbReference type="EMBL" id="CAG9312148.1"/>
    </source>
</evidence>
<comment type="caution">
    <text evidence="2">The sequence shown here is derived from an EMBL/GenBank/DDBJ whole genome shotgun (WGS) entry which is preliminary data.</text>
</comment>
<reference evidence="2" key="1">
    <citation type="submission" date="2021-09" db="EMBL/GenBank/DDBJ databases">
        <authorList>
            <consortium name="AG Swart"/>
            <person name="Singh M."/>
            <person name="Singh A."/>
            <person name="Seah K."/>
            <person name="Emmerich C."/>
        </authorList>
    </citation>
    <scope>NUCLEOTIDE SEQUENCE</scope>
    <source>
        <strain evidence="2">ATCC30299</strain>
    </source>
</reference>
<organism evidence="2 3">
    <name type="scientific">Blepharisma stoltei</name>
    <dbReference type="NCBI Taxonomy" id="1481888"/>
    <lineage>
        <taxon>Eukaryota</taxon>
        <taxon>Sar</taxon>
        <taxon>Alveolata</taxon>
        <taxon>Ciliophora</taxon>
        <taxon>Postciliodesmatophora</taxon>
        <taxon>Heterotrichea</taxon>
        <taxon>Heterotrichida</taxon>
        <taxon>Blepharismidae</taxon>
        <taxon>Blepharisma</taxon>
    </lineage>
</organism>
<protein>
    <submittedName>
        <fullName evidence="2">Uncharacterized protein</fullName>
    </submittedName>
</protein>
<sequence>MSIDLNIDEPKPQVVFVSAESLDVPIPPILQTPFFGGKPNGFVFHSPKSENASAIQEPEETNQTNIPHPVVKSPKKWNLIRTEICGVGIIIKGYGIPEKNTKSIIAETEYTYDLLVNRKCFSCIKYPIPTNLDYKIDYDSNSEIAFKVKEETIYTFCKNLSNSVEWYMSKVNFMRMLMTIIMISAFILSIFGIILIAALLEDYRQICVVLLILPPIAIVFYAYVVRSYVRKLRKLMEHNIIINSQELNRQGINVELGKNCIFIKFSLELPMAL</sequence>
<feature type="transmembrane region" description="Helical" evidence="1">
    <location>
        <begin position="203"/>
        <end position="224"/>
    </location>
</feature>
<evidence type="ECO:0000256" key="1">
    <source>
        <dbReference type="SAM" id="Phobius"/>
    </source>
</evidence>
<dbReference type="AlphaFoldDB" id="A0AAU9IIY2"/>
<dbReference type="EMBL" id="CAJZBQ010000005">
    <property type="protein sequence ID" value="CAG9312148.1"/>
    <property type="molecule type" value="Genomic_DNA"/>
</dbReference>
<keyword evidence="1" id="KW-0812">Transmembrane</keyword>
<keyword evidence="1" id="KW-0472">Membrane</keyword>
<accession>A0AAU9IIY2</accession>
<feature type="transmembrane region" description="Helical" evidence="1">
    <location>
        <begin position="176"/>
        <end position="197"/>
    </location>
</feature>
<gene>
    <name evidence="2" type="ORF">BSTOLATCC_MIC5396</name>
</gene>
<dbReference type="Proteomes" id="UP001162131">
    <property type="component" value="Unassembled WGS sequence"/>
</dbReference>
<evidence type="ECO:0000313" key="3">
    <source>
        <dbReference type="Proteomes" id="UP001162131"/>
    </source>
</evidence>